<dbReference type="Proteomes" id="UP000276982">
    <property type="component" value="Unassembled WGS sequence"/>
</dbReference>
<evidence type="ECO:0000313" key="3">
    <source>
        <dbReference type="Proteomes" id="UP000276982"/>
    </source>
</evidence>
<dbReference type="EMBL" id="RRCM01000002">
    <property type="protein sequence ID" value="RRJ14362.1"/>
    <property type="molecule type" value="Genomic_DNA"/>
</dbReference>
<feature type="transmembrane region" description="Helical" evidence="1">
    <location>
        <begin position="6"/>
        <end position="25"/>
    </location>
</feature>
<feature type="non-terminal residue" evidence="2">
    <location>
        <position position="1"/>
    </location>
</feature>
<gene>
    <name evidence="2" type="ORF">EHW90_11825</name>
</gene>
<evidence type="ECO:0000313" key="2">
    <source>
        <dbReference type="EMBL" id="RRJ14362.1"/>
    </source>
</evidence>
<proteinExistence type="predicted"/>
<sequence length="116" mass="13780">YLQKKETIYGHFLICYLSLFLLRVLEIKCFKNKINSYDLINFMRDFRVVNKGDNTYINISRDQAINEKVKKPVGFSNLDALYLNKAEVDNFFQNCMLLDTWSTGFREKRQKSGYIV</sequence>
<keyword evidence="3" id="KW-1185">Reference proteome</keyword>
<keyword evidence="1" id="KW-1133">Transmembrane helix</keyword>
<protein>
    <submittedName>
        <fullName evidence="2">Uncharacterized protein</fullName>
    </submittedName>
</protein>
<accession>A0A3P3PZH3</accession>
<dbReference type="AlphaFoldDB" id="A0A3P3PZH3"/>
<evidence type="ECO:0000256" key="1">
    <source>
        <dbReference type="SAM" id="Phobius"/>
    </source>
</evidence>
<reference evidence="2 3" key="1">
    <citation type="submission" date="2018-11" db="EMBL/GenBank/DDBJ databases">
        <title>Genome sequencing of Lachnoanaerobaculum orale DSM 24553T.</title>
        <authorList>
            <person name="Kook J.-K."/>
            <person name="Park S.-N."/>
            <person name="Lim Y.K."/>
        </authorList>
    </citation>
    <scope>NUCLEOTIDE SEQUENCE [LARGE SCALE GENOMIC DNA]</scope>
    <source>
        <strain evidence="2 3">DSM 24553</strain>
    </source>
</reference>
<keyword evidence="1" id="KW-0812">Transmembrane</keyword>
<keyword evidence="1" id="KW-0472">Membrane</keyword>
<name>A0A3P3PZH3_9FIRM</name>
<comment type="caution">
    <text evidence="2">The sequence shown here is derived from an EMBL/GenBank/DDBJ whole genome shotgun (WGS) entry which is preliminary data.</text>
</comment>
<organism evidence="2 3">
    <name type="scientific">Lachnoanaerobaculum orale</name>
    <dbReference type="NCBI Taxonomy" id="979627"/>
    <lineage>
        <taxon>Bacteria</taxon>
        <taxon>Bacillati</taxon>
        <taxon>Bacillota</taxon>
        <taxon>Clostridia</taxon>
        <taxon>Lachnospirales</taxon>
        <taxon>Lachnospiraceae</taxon>
        <taxon>Lachnoanaerobaculum</taxon>
    </lineage>
</organism>